<reference evidence="2" key="1">
    <citation type="journal article" date="2022" name="Int. J. Mol. Sci.">
        <title>Draft Genome of Tanacetum Coccineum: Genomic Comparison of Closely Related Tanacetum-Family Plants.</title>
        <authorList>
            <person name="Yamashiro T."/>
            <person name="Shiraishi A."/>
            <person name="Nakayama K."/>
            <person name="Satake H."/>
        </authorList>
    </citation>
    <scope>NUCLEOTIDE SEQUENCE</scope>
</reference>
<evidence type="ECO:0000313" key="3">
    <source>
        <dbReference type="Proteomes" id="UP001151760"/>
    </source>
</evidence>
<name>A0ABQ4YNV9_9ASTR</name>
<evidence type="ECO:0000256" key="1">
    <source>
        <dbReference type="SAM" id="Phobius"/>
    </source>
</evidence>
<dbReference type="Pfam" id="PF01237">
    <property type="entry name" value="Oxysterol_BP"/>
    <property type="match status" value="1"/>
</dbReference>
<dbReference type="PANTHER" id="PTHR10972">
    <property type="entry name" value="OXYSTEROL-BINDING PROTEIN-RELATED"/>
    <property type="match status" value="1"/>
</dbReference>
<dbReference type="Proteomes" id="UP001151760">
    <property type="component" value="Unassembled WGS sequence"/>
</dbReference>
<keyword evidence="1" id="KW-0812">Transmembrane</keyword>
<evidence type="ECO:0000313" key="2">
    <source>
        <dbReference type="EMBL" id="GJS78592.1"/>
    </source>
</evidence>
<proteinExistence type="predicted"/>
<dbReference type="SUPFAM" id="SSF144000">
    <property type="entry name" value="Oxysterol-binding protein-like"/>
    <property type="match status" value="1"/>
</dbReference>
<gene>
    <name evidence="2" type="ORF">Tco_0728473</name>
</gene>
<keyword evidence="1" id="KW-0472">Membrane</keyword>
<dbReference type="EMBL" id="BQNB010010536">
    <property type="protein sequence ID" value="GJS78592.1"/>
    <property type="molecule type" value="Genomic_DNA"/>
</dbReference>
<keyword evidence="1" id="KW-1133">Transmembrane helix</keyword>
<reference evidence="2" key="2">
    <citation type="submission" date="2022-01" db="EMBL/GenBank/DDBJ databases">
        <authorList>
            <person name="Yamashiro T."/>
            <person name="Shiraishi A."/>
            <person name="Satake H."/>
            <person name="Nakayama K."/>
        </authorList>
    </citation>
    <scope>NUCLEOTIDE SEQUENCE</scope>
</reference>
<dbReference type="PANTHER" id="PTHR10972:SF67">
    <property type="entry name" value="OXYSTEROL-BINDING PROTEIN-RELATED PROTEIN 1D"/>
    <property type="match status" value="1"/>
</dbReference>
<sequence>MLLDINIDLFRISDSVSAKDLFHLVNDRDMFVDFFILLNEIERRQAIWVCSLHKCVQCGEIGLSEFQGIYLIPWIVSKDVGSLSKLKKVLCNEGFDNIFVRYMGELWVLLEFDNTKAKELFRDNVGVGMGSWFFQFTSSGLMDFTPVVRNCLGDVEVKSDVIREVNDENPSLKYPPGFTPSVEKNGSKSKDDQVQNISDNQLKMVIWESVHQASPKALKKISDSIGNSGGILCIWDPNSFRKDSVTVSDYFVIVRGVWIKSGWISLLLWYYATHTLMLVITRYYGIIFLMYRTMGRRGGAYGDFNGSLEEVLPSTDLKTFLRMQANDLMRILSIASFAVSGYASTEGRQCKPFNPLLGETYEAKYPDKGLCFFSEKVHGFVHNNRTGEKVAMLMGKWDEAMYYVLGDPTMKPKGYDPMTEAIQPHTICNIYE</sequence>
<dbReference type="InterPro" id="IPR000648">
    <property type="entry name" value="Oxysterol-bd"/>
</dbReference>
<organism evidence="2 3">
    <name type="scientific">Tanacetum coccineum</name>
    <dbReference type="NCBI Taxonomy" id="301880"/>
    <lineage>
        <taxon>Eukaryota</taxon>
        <taxon>Viridiplantae</taxon>
        <taxon>Streptophyta</taxon>
        <taxon>Embryophyta</taxon>
        <taxon>Tracheophyta</taxon>
        <taxon>Spermatophyta</taxon>
        <taxon>Magnoliopsida</taxon>
        <taxon>eudicotyledons</taxon>
        <taxon>Gunneridae</taxon>
        <taxon>Pentapetalae</taxon>
        <taxon>asterids</taxon>
        <taxon>campanulids</taxon>
        <taxon>Asterales</taxon>
        <taxon>Asteraceae</taxon>
        <taxon>Asteroideae</taxon>
        <taxon>Anthemideae</taxon>
        <taxon>Anthemidinae</taxon>
        <taxon>Tanacetum</taxon>
    </lineage>
</organism>
<comment type="caution">
    <text evidence="2">The sequence shown here is derived from an EMBL/GenBank/DDBJ whole genome shotgun (WGS) entry which is preliminary data.</text>
</comment>
<protein>
    <submittedName>
        <fullName evidence="2">Oxysterol-binding protein</fullName>
    </submittedName>
</protein>
<dbReference type="InterPro" id="IPR037239">
    <property type="entry name" value="OSBP_sf"/>
</dbReference>
<feature type="transmembrane region" description="Helical" evidence="1">
    <location>
        <begin position="268"/>
        <end position="291"/>
    </location>
</feature>
<keyword evidence="3" id="KW-1185">Reference proteome</keyword>
<accession>A0ABQ4YNV9</accession>